<evidence type="ECO:0000256" key="4">
    <source>
        <dbReference type="ARBA" id="ARBA00022777"/>
    </source>
</evidence>
<dbReference type="InterPro" id="IPR032358">
    <property type="entry name" value="DUF4867"/>
</dbReference>
<dbReference type="PANTHER" id="PTHR43095">
    <property type="entry name" value="SUGAR KINASE"/>
    <property type="match status" value="1"/>
</dbReference>
<dbReference type="Gene3D" id="3.30.420.40">
    <property type="match status" value="2"/>
</dbReference>
<sequence>MKYLLGVDLGTSGTKTVLFDEQGNTIAAHTVEYPLYQPKNGWAEQDPEDWYQAAITTIKAVVTDSKVNPSDIAGLAISGQMHGLVMLDKEGQVLRRSILWCDARTGKQCAEITERVGKQRLIDINANPALPGFTACKILWVRENEPDIYAKCDCILLPKDYVRYRLTGVKAMEISDASGTNLLDIRARQWSAEILEKLEIDPKFLPPLIEASAVAGHITDEAAALTGLSVGTIVAGGAGDNAAAAIGTGVCQEGQAFVTLGTSGVVFAHTTKPSIDPLGRVHTFCAAVPGAWTAMSCTLAAGLSLRWMRDEMFSAEKQSEEQQGRDVYNLMTKQAAAVPLGSDGLIYLPYLMGERSPVLDPEARGVFFGLSARHSKAHLTRAVLEGITLSQRHNLEVLHEMGIVPAQLAACGGGGRSPFWRQLVADILKCRVTTIKSKEGPALGAAILAGTAAGLFASVQEGCAKLVKVGEAEAHPDTKAAALYDAVYKLYQSLYPALRSSFAKLASLRRTLDGETVGYPSVFSTEFERYGKVIEGVDSAKIAAILEQCDCPTDATTYVASEPKLEQPDLMHDLQDRVFGGLPVQIGYCSGHNRTLNCLEYHRNCELNVCGTDAIFMLAPMDAIKDGIIDTQAVEIFTAPAGTAVLFYETSLHYAPCSTTKDGQFRVCVVLPRGTNTDKPADCGQSTESTYLTNENKWLLAHQDSPEGKAGITQGRVIGTNLTLD</sequence>
<dbReference type="InterPro" id="IPR018484">
    <property type="entry name" value="FGGY_N"/>
</dbReference>
<dbReference type="Pfam" id="PF02782">
    <property type="entry name" value="FGGY_C"/>
    <property type="match status" value="1"/>
</dbReference>
<dbReference type="PROSITE" id="PS00445">
    <property type="entry name" value="FGGY_KINASES_2"/>
    <property type="match status" value="1"/>
</dbReference>
<dbReference type="GO" id="GO:0004856">
    <property type="term" value="F:D-xylulokinase activity"/>
    <property type="evidence" value="ECO:0007669"/>
    <property type="project" value="UniProtKB-UniRule"/>
</dbReference>
<dbReference type="EC" id="2.7.1.17" evidence="7 9"/>
<evidence type="ECO:0000313" key="13">
    <source>
        <dbReference type="Proteomes" id="UP000824150"/>
    </source>
</evidence>
<dbReference type="GO" id="GO:0005998">
    <property type="term" value="P:xylulose catabolic process"/>
    <property type="evidence" value="ECO:0007669"/>
    <property type="project" value="UniProtKB-UniRule"/>
</dbReference>
<comment type="function">
    <text evidence="7">Catalyzes the phosphorylation of D-xylulose to D-xylulose 5-phosphate.</text>
</comment>
<dbReference type="Pfam" id="PF00370">
    <property type="entry name" value="FGGY_N"/>
    <property type="match status" value="1"/>
</dbReference>
<feature type="site" description="Important for activity" evidence="7">
    <location>
        <position position="8"/>
    </location>
</feature>
<feature type="domain" description="Carbohydrate kinase FGGY N-terminal" evidence="10">
    <location>
        <begin position="3"/>
        <end position="247"/>
    </location>
</feature>
<evidence type="ECO:0000256" key="8">
    <source>
        <dbReference type="RuleBase" id="RU003733"/>
    </source>
</evidence>
<evidence type="ECO:0000313" key="12">
    <source>
        <dbReference type="EMBL" id="MBU3827474.1"/>
    </source>
</evidence>
<comment type="catalytic activity">
    <reaction evidence="7 9">
        <text>D-xylulose + ATP = D-xylulose 5-phosphate + ADP + H(+)</text>
        <dbReference type="Rhea" id="RHEA:10964"/>
        <dbReference type="ChEBI" id="CHEBI:15378"/>
        <dbReference type="ChEBI" id="CHEBI:17140"/>
        <dbReference type="ChEBI" id="CHEBI:30616"/>
        <dbReference type="ChEBI" id="CHEBI:57737"/>
        <dbReference type="ChEBI" id="CHEBI:456216"/>
        <dbReference type="EC" id="2.7.1.17"/>
    </reaction>
</comment>
<evidence type="ECO:0000256" key="2">
    <source>
        <dbReference type="ARBA" id="ARBA00022679"/>
    </source>
</evidence>
<dbReference type="InterPro" id="IPR018485">
    <property type="entry name" value="FGGY_C"/>
</dbReference>
<keyword evidence="5 7" id="KW-0067">ATP-binding</keyword>
<feature type="domain" description="Carbohydrate kinase FGGY C-terminal" evidence="11">
    <location>
        <begin position="257"/>
        <end position="453"/>
    </location>
</feature>
<comment type="caution">
    <text evidence="12">The sequence shown here is derived from an EMBL/GenBank/DDBJ whole genome shotgun (WGS) entry which is preliminary data.</text>
</comment>
<name>A0A9E2KQ96_9GAMM</name>
<gene>
    <name evidence="7 9 12" type="primary">xylB</name>
    <name evidence="12" type="ORF">IAA31_08335</name>
</gene>
<proteinExistence type="inferred from homology"/>
<keyword evidence="2 7" id="KW-0808">Transferase</keyword>
<dbReference type="GO" id="GO:0042732">
    <property type="term" value="P:D-xylose metabolic process"/>
    <property type="evidence" value="ECO:0007669"/>
    <property type="project" value="UniProtKB-KW"/>
</dbReference>
<dbReference type="SUPFAM" id="SSF53067">
    <property type="entry name" value="Actin-like ATPase domain"/>
    <property type="match status" value="2"/>
</dbReference>
<dbReference type="Proteomes" id="UP000824150">
    <property type="component" value="Unassembled WGS sequence"/>
</dbReference>
<feature type="binding site" evidence="7">
    <location>
        <begin position="81"/>
        <end position="82"/>
    </location>
    <ligand>
        <name>substrate</name>
    </ligand>
</feature>
<dbReference type="PANTHER" id="PTHR43095:SF5">
    <property type="entry name" value="XYLULOSE KINASE"/>
    <property type="match status" value="1"/>
</dbReference>
<keyword evidence="3 7" id="KW-0547">Nucleotide-binding</keyword>
<dbReference type="InterPro" id="IPR018483">
    <property type="entry name" value="Carb_kinase_FGGY_CS"/>
</dbReference>
<dbReference type="PROSITE" id="PS00933">
    <property type="entry name" value="FGGY_KINASES_1"/>
    <property type="match status" value="1"/>
</dbReference>
<dbReference type="GO" id="GO:0005524">
    <property type="term" value="F:ATP binding"/>
    <property type="evidence" value="ECO:0007669"/>
    <property type="project" value="UniProtKB-UniRule"/>
</dbReference>
<dbReference type="AlphaFoldDB" id="A0A9E2KQ96"/>
<keyword evidence="4 7" id="KW-0418">Kinase</keyword>
<dbReference type="Pfam" id="PF16161">
    <property type="entry name" value="DUF4867"/>
    <property type="match status" value="1"/>
</dbReference>
<dbReference type="NCBIfam" id="TIGR01312">
    <property type="entry name" value="XylB"/>
    <property type="match status" value="1"/>
</dbReference>
<accession>A0A9E2KQ96</accession>
<dbReference type="HAMAP" id="MF_02220">
    <property type="entry name" value="XylB"/>
    <property type="match status" value="1"/>
</dbReference>
<evidence type="ECO:0000256" key="3">
    <source>
        <dbReference type="ARBA" id="ARBA00022741"/>
    </source>
</evidence>
<dbReference type="CDD" id="cd07808">
    <property type="entry name" value="ASKHA_NBD_FGGY_EcXK-like"/>
    <property type="match status" value="1"/>
</dbReference>
<evidence type="ECO:0000256" key="1">
    <source>
        <dbReference type="ARBA" id="ARBA00009156"/>
    </source>
</evidence>
<evidence type="ECO:0000256" key="5">
    <source>
        <dbReference type="ARBA" id="ARBA00022840"/>
    </source>
</evidence>
<feature type="active site" description="Proton acceptor" evidence="7">
    <location>
        <position position="240"/>
    </location>
</feature>
<organism evidence="12 13">
    <name type="scientific">Candidatus Anaerobiospirillum merdipullorum</name>
    <dbReference type="NCBI Taxonomy" id="2838450"/>
    <lineage>
        <taxon>Bacteria</taxon>
        <taxon>Pseudomonadati</taxon>
        <taxon>Pseudomonadota</taxon>
        <taxon>Gammaproteobacteria</taxon>
        <taxon>Aeromonadales</taxon>
        <taxon>Succinivibrionaceae</taxon>
        <taxon>Anaerobiospirillum</taxon>
    </lineage>
</organism>
<keyword evidence="6 7" id="KW-0119">Carbohydrate metabolism</keyword>
<dbReference type="InterPro" id="IPR006000">
    <property type="entry name" value="Xylulokinase"/>
</dbReference>
<reference evidence="12" key="1">
    <citation type="journal article" date="2021" name="PeerJ">
        <title>Extensive microbial diversity within the chicken gut microbiome revealed by metagenomics and culture.</title>
        <authorList>
            <person name="Gilroy R."/>
            <person name="Ravi A."/>
            <person name="Getino M."/>
            <person name="Pursley I."/>
            <person name="Horton D.L."/>
            <person name="Alikhan N.F."/>
            <person name="Baker D."/>
            <person name="Gharbi K."/>
            <person name="Hall N."/>
            <person name="Watson M."/>
            <person name="Adriaenssens E.M."/>
            <person name="Foster-Nyarko E."/>
            <person name="Jarju S."/>
            <person name="Secka A."/>
            <person name="Antonio M."/>
            <person name="Oren A."/>
            <person name="Chaudhuri R.R."/>
            <person name="La Ragione R."/>
            <person name="Hildebrand F."/>
            <person name="Pallen M.J."/>
        </authorList>
    </citation>
    <scope>NUCLEOTIDE SEQUENCE</scope>
    <source>
        <strain evidence="12">687</strain>
    </source>
</reference>
<dbReference type="EMBL" id="JAHLFG010000091">
    <property type="protein sequence ID" value="MBU3827474.1"/>
    <property type="molecule type" value="Genomic_DNA"/>
</dbReference>
<evidence type="ECO:0000256" key="7">
    <source>
        <dbReference type="HAMAP-Rule" id="MF_02220"/>
    </source>
</evidence>
<protein>
    <recommendedName>
        <fullName evidence="7 9">Xylulose kinase</fullName>
        <shortName evidence="7 9">Xylulokinase</shortName>
        <ecNumber evidence="7 9">2.7.1.17</ecNumber>
    </recommendedName>
</protein>
<evidence type="ECO:0000256" key="9">
    <source>
        <dbReference type="RuleBase" id="RU364073"/>
    </source>
</evidence>
<dbReference type="InterPro" id="IPR050406">
    <property type="entry name" value="FGGY_Carb_Kinase"/>
</dbReference>
<evidence type="ECO:0000256" key="6">
    <source>
        <dbReference type="ARBA" id="ARBA00023277"/>
    </source>
</evidence>
<reference evidence="12" key="2">
    <citation type="submission" date="2021-04" db="EMBL/GenBank/DDBJ databases">
        <authorList>
            <person name="Gilroy R."/>
        </authorList>
    </citation>
    <scope>NUCLEOTIDE SEQUENCE</scope>
    <source>
        <strain evidence="12">687</strain>
    </source>
</reference>
<dbReference type="InterPro" id="IPR043129">
    <property type="entry name" value="ATPase_NBD"/>
</dbReference>
<keyword evidence="7 9" id="KW-0859">Xylose metabolism</keyword>
<evidence type="ECO:0000259" key="10">
    <source>
        <dbReference type="Pfam" id="PF00370"/>
    </source>
</evidence>
<evidence type="ECO:0000259" key="11">
    <source>
        <dbReference type="Pfam" id="PF02782"/>
    </source>
</evidence>
<comment type="similarity">
    <text evidence="1 7 8">Belongs to the FGGY kinase family.</text>
</comment>